<dbReference type="EMBL" id="PVUE01000021">
    <property type="protein sequence ID" value="PRZ36638.1"/>
    <property type="molecule type" value="Genomic_DNA"/>
</dbReference>
<dbReference type="Gene3D" id="1.10.3210.10">
    <property type="entry name" value="Hypothetical protein af1432"/>
    <property type="match status" value="1"/>
</dbReference>
<proteinExistence type="predicted"/>
<dbReference type="OrthoDB" id="9808993at2"/>
<reference evidence="1 2" key="1">
    <citation type="submission" date="2018-03" db="EMBL/GenBank/DDBJ databases">
        <title>Genomic Encyclopedia of Archaeal and Bacterial Type Strains, Phase II (KMG-II): from individual species to whole genera.</title>
        <authorList>
            <person name="Goeker M."/>
        </authorList>
    </citation>
    <scope>NUCLEOTIDE SEQUENCE [LARGE SCALE GENOMIC DNA]</scope>
    <source>
        <strain evidence="1 2">DSM 100065</strain>
    </source>
</reference>
<dbReference type="PANTHER" id="PTHR21174:SF0">
    <property type="entry name" value="HD PHOSPHOHYDROLASE FAMILY PROTEIN-RELATED"/>
    <property type="match status" value="1"/>
</dbReference>
<dbReference type="InterPro" id="IPR009218">
    <property type="entry name" value="HD_phosphohydro"/>
</dbReference>
<keyword evidence="2" id="KW-1185">Reference proteome</keyword>
<dbReference type="PANTHER" id="PTHR21174">
    <property type="match status" value="1"/>
</dbReference>
<sequence length="225" mass="25055">MSKESTLLWDSWVTECGGSETSRVVWTDLINRWGEPHRGYHNLQHLLHVLIVIDELAHEGEDLHAARLAAWFHDAVYDPTATDNEARSAELAGTALASLHTDPALVDEVRALIVMTETHETGAEASRASLLMHDADLAILGVPAAQYLRYVNGVRTEYAHIPDDEFKAARSHILQGFLERDRLYLLPEARAAYEDNARTNIAAELQVYHRDDPEAGPSLFGIPLS</sequence>
<dbReference type="RefSeq" id="WP_106350693.1">
    <property type="nucleotide sequence ID" value="NZ_PVUE01000021.1"/>
</dbReference>
<organism evidence="1 2">
    <name type="scientific">Antricoccus suffuscus</name>
    <dbReference type="NCBI Taxonomy" id="1629062"/>
    <lineage>
        <taxon>Bacteria</taxon>
        <taxon>Bacillati</taxon>
        <taxon>Actinomycetota</taxon>
        <taxon>Actinomycetes</taxon>
        <taxon>Geodermatophilales</taxon>
        <taxon>Antricoccaceae</taxon>
        <taxon>Antricoccus</taxon>
    </lineage>
</organism>
<keyword evidence="1" id="KW-0378">Hydrolase</keyword>
<name>A0A2T0ZKH1_9ACTN</name>
<protein>
    <submittedName>
        <fullName evidence="1">Putative metal-dependent HD superfamily phosphohydrolase</fullName>
    </submittedName>
</protein>
<evidence type="ECO:0000313" key="2">
    <source>
        <dbReference type="Proteomes" id="UP000237752"/>
    </source>
</evidence>
<dbReference type="GO" id="GO:0016787">
    <property type="term" value="F:hydrolase activity"/>
    <property type="evidence" value="ECO:0007669"/>
    <property type="project" value="UniProtKB-KW"/>
</dbReference>
<dbReference type="PIRSF" id="PIRSF035170">
    <property type="entry name" value="HD_phosphohydro"/>
    <property type="match status" value="1"/>
</dbReference>
<accession>A0A2T0ZKH1</accession>
<dbReference type="SUPFAM" id="SSF109604">
    <property type="entry name" value="HD-domain/PDEase-like"/>
    <property type="match status" value="1"/>
</dbReference>
<dbReference type="Proteomes" id="UP000237752">
    <property type="component" value="Unassembled WGS sequence"/>
</dbReference>
<comment type="caution">
    <text evidence="1">The sequence shown here is derived from an EMBL/GenBank/DDBJ whole genome shotgun (WGS) entry which is preliminary data.</text>
</comment>
<evidence type="ECO:0000313" key="1">
    <source>
        <dbReference type="EMBL" id="PRZ36638.1"/>
    </source>
</evidence>
<dbReference type="AlphaFoldDB" id="A0A2T0ZKH1"/>
<gene>
    <name evidence="1" type="ORF">CLV47_12175</name>
</gene>